<reference evidence="1" key="1">
    <citation type="submission" date="2016-02" db="EMBL/GenBank/DDBJ databases">
        <title>WGS assembly of Manihot esculenta.</title>
        <authorList>
            <person name="Bredeson J.V."/>
            <person name="Prochnik S.E."/>
            <person name="Lyons J.B."/>
            <person name="Schmutz J."/>
            <person name="Grimwood J."/>
            <person name="Vrebalov J."/>
            <person name="Bart R.S."/>
            <person name="Amuge T."/>
            <person name="Ferguson M.E."/>
            <person name="Green R."/>
            <person name="Putnam N."/>
            <person name="Stites J."/>
            <person name="Rounsley S."/>
            <person name="Rokhsar D.S."/>
        </authorList>
    </citation>
    <scope>NUCLEOTIDE SEQUENCE [LARGE SCALE GENOMIC DNA]</scope>
    <source>
        <tissue evidence="1">Leaf</tissue>
    </source>
</reference>
<organism evidence="1">
    <name type="scientific">Manihot esculenta</name>
    <name type="common">Cassava</name>
    <name type="synonym">Jatropha manihot</name>
    <dbReference type="NCBI Taxonomy" id="3983"/>
    <lineage>
        <taxon>Eukaryota</taxon>
        <taxon>Viridiplantae</taxon>
        <taxon>Streptophyta</taxon>
        <taxon>Embryophyta</taxon>
        <taxon>Tracheophyta</taxon>
        <taxon>Spermatophyta</taxon>
        <taxon>Magnoliopsida</taxon>
        <taxon>eudicotyledons</taxon>
        <taxon>Gunneridae</taxon>
        <taxon>Pentapetalae</taxon>
        <taxon>rosids</taxon>
        <taxon>fabids</taxon>
        <taxon>Malpighiales</taxon>
        <taxon>Euphorbiaceae</taxon>
        <taxon>Crotonoideae</taxon>
        <taxon>Manihoteae</taxon>
        <taxon>Manihot</taxon>
    </lineage>
</organism>
<dbReference type="PANTHER" id="PTHR34222">
    <property type="entry name" value="GAG_PRE-INTEGRS DOMAIN-CONTAINING PROTEIN"/>
    <property type="match status" value="1"/>
</dbReference>
<dbReference type="EMBL" id="CM004393">
    <property type="protein sequence ID" value="OAY45058.1"/>
    <property type="molecule type" value="Genomic_DNA"/>
</dbReference>
<sequence>MLKQLWDELNAIKILPPCTCGVSKIAEGMYNRHRVMQVLMGLNDAYEPVRDQVLMMDPLPSVSRPYLMVMKFEAQKKVLSTFSEDSESIAFFNKIQPQYQKNRKENMRFDSKKSHFTHCNISGHTRKGYFKLIGYPD</sequence>
<dbReference type="AlphaFoldDB" id="A0A2C9VJK1"/>
<proteinExistence type="predicted"/>
<accession>A0A2C9VJK1</accession>
<dbReference type="PANTHER" id="PTHR34222:SF99">
    <property type="entry name" value="PROTEIN, PUTATIVE-RELATED"/>
    <property type="match status" value="1"/>
</dbReference>
<name>A0A2C9VJK1_MANES</name>
<gene>
    <name evidence="1" type="ORF">MANES_07G027300</name>
</gene>
<protein>
    <submittedName>
        <fullName evidence="1">Uncharacterized protein</fullName>
    </submittedName>
</protein>
<evidence type="ECO:0000313" key="1">
    <source>
        <dbReference type="EMBL" id="OAY45058.1"/>
    </source>
</evidence>